<dbReference type="EMBL" id="CP046052">
    <property type="protein sequence ID" value="QGM44809.1"/>
    <property type="molecule type" value="Genomic_DNA"/>
</dbReference>
<dbReference type="Pfam" id="PF04241">
    <property type="entry name" value="DUF423"/>
    <property type="match status" value="1"/>
</dbReference>
<proteinExistence type="predicted"/>
<keyword evidence="1" id="KW-0812">Transmembrane</keyword>
<keyword evidence="1" id="KW-1133">Transmembrane helix</keyword>
<dbReference type="KEGG" id="mhey:H2LOC_003395"/>
<dbReference type="OrthoDB" id="7173378at2"/>
<feature type="transmembrane region" description="Helical" evidence="1">
    <location>
        <begin position="39"/>
        <end position="58"/>
    </location>
</feature>
<dbReference type="RefSeq" id="WP_136495105.1">
    <property type="nucleotide sequence ID" value="NZ_CP046052.1"/>
</dbReference>
<name>A0A6B8KAD0_9HYPH</name>
<keyword evidence="1" id="KW-0472">Membrane</keyword>
<gene>
    <name evidence="3" type="ORF">H2LOC_003395</name>
</gene>
<evidence type="ECO:0000313" key="4">
    <source>
        <dbReference type="Proteomes" id="UP000309061"/>
    </source>
</evidence>
<protein>
    <submittedName>
        <fullName evidence="3">DUF423 domain-containing protein</fullName>
    </submittedName>
</protein>
<evidence type="ECO:0000313" key="3">
    <source>
        <dbReference type="EMBL" id="QGM44809.1"/>
    </source>
</evidence>
<evidence type="ECO:0000256" key="2">
    <source>
        <dbReference type="SAM" id="SignalP"/>
    </source>
</evidence>
<organism evidence="3 4">
    <name type="scientific">Methylocystis heyeri</name>
    <dbReference type="NCBI Taxonomy" id="391905"/>
    <lineage>
        <taxon>Bacteria</taxon>
        <taxon>Pseudomonadati</taxon>
        <taxon>Pseudomonadota</taxon>
        <taxon>Alphaproteobacteria</taxon>
        <taxon>Hyphomicrobiales</taxon>
        <taxon>Methylocystaceae</taxon>
        <taxon>Methylocystis</taxon>
    </lineage>
</organism>
<keyword evidence="2" id="KW-0732">Signal</keyword>
<dbReference type="Proteomes" id="UP000309061">
    <property type="component" value="Chromosome"/>
</dbReference>
<keyword evidence="4" id="KW-1185">Reference proteome</keyword>
<dbReference type="AlphaFoldDB" id="A0A6B8KAD0"/>
<dbReference type="InterPro" id="IPR006696">
    <property type="entry name" value="DUF423"/>
</dbReference>
<feature type="chain" id="PRO_5025580559" evidence="2">
    <location>
        <begin position="24"/>
        <end position="126"/>
    </location>
</feature>
<feature type="transmembrane region" description="Helical" evidence="1">
    <location>
        <begin position="65"/>
        <end position="85"/>
    </location>
</feature>
<accession>A0A6B8KAD0</accession>
<evidence type="ECO:0000256" key="1">
    <source>
        <dbReference type="SAM" id="Phobius"/>
    </source>
</evidence>
<feature type="transmembrane region" description="Helical" evidence="1">
    <location>
        <begin position="97"/>
        <end position="119"/>
    </location>
</feature>
<feature type="signal peptide" evidence="2">
    <location>
        <begin position="1"/>
        <end position="23"/>
    </location>
</feature>
<reference evidence="3 4" key="1">
    <citation type="submission" date="2019-11" db="EMBL/GenBank/DDBJ databases">
        <title>The genome sequence of Methylocystis heyeri.</title>
        <authorList>
            <person name="Oshkin I.Y."/>
            <person name="Miroshnikov K."/>
            <person name="Dedysh S.N."/>
        </authorList>
    </citation>
    <scope>NUCLEOTIDE SEQUENCE [LARGE SCALE GENOMIC DNA]</scope>
    <source>
        <strain evidence="3 4">H2</strain>
    </source>
</reference>
<sequence length="126" mass="12581">MNRRIYAIALIAALQGAAGVALAAVAAHVDASPTLATASQFLMLHAAAGIGLAALCAASPLARTGLIYATFALQGGVTLFCADLALRATAHGKLFPFAAPIGGSATIAAWLAIAIWAALRLAKKEG</sequence>